<dbReference type="PATRIC" id="fig|1202724.3.peg.2056"/>
<dbReference type="InterPro" id="IPR024618">
    <property type="entry name" value="DUF3857"/>
</dbReference>
<dbReference type="STRING" id="1202724.AM493_09910"/>
<accession>A0A0M8M9G5</accession>
<evidence type="ECO:0000259" key="2">
    <source>
        <dbReference type="Pfam" id="PF01841"/>
    </source>
</evidence>
<feature type="chain" id="PRO_5005818156" evidence="1">
    <location>
        <begin position="21"/>
        <end position="638"/>
    </location>
</feature>
<protein>
    <submittedName>
        <fullName evidence="4">Uncharacterized protein</fullName>
    </submittedName>
</protein>
<dbReference type="Gene3D" id="2.60.40.3140">
    <property type="match status" value="1"/>
</dbReference>
<comment type="caution">
    <text evidence="4">The sequence shown here is derived from an EMBL/GenBank/DDBJ whole genome shotgun (WGS) entry which is preliminary data.</text>
</comment>
<organism evidence="4 5">
    <name type="scientific">Flavobacterium akiainvivens</name>
    <dbReference type="NCBI Taxonomy" id="1202724"/>
    <lineage>
        <taxon>Bacteria</taxon>
        <taxon>Pseudomonadati</taxon>
        <taxon>Bacteroidota</taxon>
        <taxon>Flavobacteriia</taxon>
        <taxon>Flavobacteriales</taxon>
        <taxon>Flavobacteriaceae</taxon>
        <taxon>Flavobacterium</taxon>
    </lineage>
</organism>
<dbReference type="Pfam" id="PF01841">
    <property type="entry name" value="Transglut_core"/>
    <property type="match status" value="1"/>
</dbReference>
<reference evidence="4 5" key="1">
    <citation type="submission" date="2015-08" db="EMBL/GenBank/DDBJ databases">
        <title>Whole genome sequence of Flavobacterium akiainvivens IK-1T, from decaying Wikstroemia oahuensis, an endemic Hawaiian shrub.</title>
        <authorList>
            <person name="Wan X."/>
            <person name="Hou S."/>
            <person name="Saito J."/>
            <person name="Donachie S."/>
        </authorList>
    </citation>
    <scope>NUCLEOTIDE SEQUENCE [LARGE SCALE GENOMIC DNA]</scope>
    <source>
        <strain evidence="4 5">IK-1</strain>
    </source>
</reference>
<keyword evidence="5" id="KW-1185">Reference proteome</keyword>
<name>A0A0M8M9G5_9FLAO</name>
<gene>
    <name evidence="4" type="ORF">AM493_09910</name>
</gene>
<dbReference type="OrthoDB" id="98874at2"/>
<feature type="signal peptide" evidence="1">
    <location>
        <begin position="1"/>
        <end position="20"/>
    </location>
</feature>
<evidence type="ECO:0000313" key="5">
    <source>
        <dbReference type="Proteomes" id="UP000037755"/>
    </source>
</evidence>
<evidence type="ECO:0000313" key="4">
    <source>
        <dbReference type="EMBL" id="KOS06313.1"/>
    </source>
</evidence>
<dbReference type="RefSeq" id="WP_054407812.1">
    <property type="nucleotide sequence ID" value="NZ_FOYA01000001.1"/>
</dbReference>
<evidence type="ECO:0000259" key="3">
    <source>
        <dbReference type="Pfam" id="PF12969"/>
    </source>
</evidence>
<dbReference type="Pfam" id="PF12969">
    <property type="entry name" value="DUF3857"/>
    <property type="match status" value="1"/>
</dbReference>
<sequence>MRLLVYIQLFLMAAYTPCAAQNFTPAEVTAAQLAETFYPADSMAEAVVHHAIGTTRLRLRKLDWLLVTTVTTRIKIYRTPGYEYADREIPFFDYEGYGCTISNAATYNLENGAIVKTVLQDADVYVDKVSNYHGIKKIHMPNVKEGSIIEYTYELISPNVSYIPKWFFQKEIPVEYSEYEVSLPRYFTFNRLMTGNIDIEVAEPRQEEDGFTATNVLNYKARHIPVIKQEPMAGDIVNYISAIWFEMAAVDYNLGESVKKFSTDWESMTKRLYADEDFGEQLKERPYKKELKAVIKDDMTTAQKADAIFNFAQAHMAWNRRESYYTSKGVKWAYENKTGNVAEINLMLVSMFNYAGIEAYPVLLSTRDNGVAVHPNFSAYNYVIASAKIDGQEILFDAANKHVRPGQLPLQVLNYKGRLLRPDGRTKEVSLVPQQKSKKNIAVSAAIDAQGVVSGTARHHLNEYYSLLIRQLYKPEQDTLFVGVREKASAGLTIANHLFKDLHVNSSPLAEEYAFVHTGVADVAGDKMYISPMLFFDRAANPFTEEKRLYPVDYIFPHQHKYVISITIPAGYVVESLPQSLRLELPDQIGAFNYGISASGNLLQFAMVLDINMSYIDTSYYNSLKIFLQRWPISKTKG</sequence>
<dbReference type="Proteomes" id="UP000037755">
    <property type="component" value="Unassembled WGS sequence"/>
</dbReference>
<evidence type="ECO:0000256" key="1">
    <source>
        <dbReference type="SAM" id="SignalP"/>
    </source>
</evidence>
<dbReference type="AlphaFoldDB" id="A0A0M8M9G5"/>
<dbReference type="InterPro" id="IPR002931">
    <property type="entry name" value="Transglutaminase-like"/>
</dbReference>
<feature type="domain" description="Transglutaminase-like" evidence="2">
    <location>
        <begin position="295"/>
        <end position="381"/>
    </location>
</feature>
<feature type="domain" description="DUF3857" evidence="3">
    <location>
        <begin position="67"/>
        <end position="188"/>
    </location>
</feature>
<proteinExistence type="predicted"/>
<dbReference type="Gene3D" id="3.10.620.30">
    <property type="match status" value="1"/>
</dbReference>
<dbReference type="EMBL" id="LIYD01000005">
    <property type="protein sequence ID" value="KOS06313.1"/>
    <property type="molecule type" value="Genomic_DNA"/>
</dbReference>
<keyword evidence="1" id="KW-0732">Signal</keyword>
<dbReference type="Gene3D" id="2.60.120.1130">
    <property type="match status" value="1"/>
</dbReference>